<organism evidence="2 3">
    <name type="scientific">Hassallia byssoidea VB512170</name>
    <dbReference type="NCBI Taxonomy" id="1304833"/>
    <lineage>
        <taxon>Bacteria</taxon>
        <taxon>Bacillati</taxon>
        <taxon>Cyanobacteriota</taxon>
        <taxon>Cyanophyceae</taxon>
        <taxon>Nostocales</taxon>
        <taxon>Tolypothrichaceae</taxon>
        <taxon>Hassallia</taxon>
    </lineage>
</organism>
<protein>
    <submittedName>
        <fullName evidence="2">Uncharacterized protein</fullName>
    </submittedName>
</protein>
<dbReference type="Proteomes" id="UP000031549">
    <property type="component" value="Unassembled WGS sequence"/>
</dbReference>
<comment type="caution">
    <text evidence="2">The sequence shown here is derived from an EMBL/GenBank/DDBJ whole genome shotgun (WGS) entry which is preliminary data.</text>
</comment>
<gene>
    <name evidence="2" type="ORF">PI95_007895</name>
</gene>
<dbReference type="AlphaFoldDB" id="A0A846H509"/>
<evidence type="ECO:0000313" key="2">
    <source>
        <dbReference type="EMBL" id="NEU72496.1"/>
    </source>
</evidence>
<feature type="compositionally biased region" description="Pro residues" evidence="1">
    <location>
        <begin position="31"/>
        <end position="45"/>
    </location>
</feature>
<reference evidence="2 3" key="1">
    <citation type="journal article" date="2015" name="Genome Announc.">
        <title>Draft Genome Sequence of Cyanobacterium Hassallia byssoidea Strain VB512170, Isolated from Monuments in India.</title>
        <authorList>
            <person name="Singh D."/>
            <person name="Chandrababunaidu M.M."/>
            <person name="Panda A."/>
            <person name="Sen D."/>
            <person name="Bhattacharyya S."/>
            <person name="Adhikary S.P."/>
            <person name="Tripathy S."/>
        </authorList>
    </citation>
    <scope>NUCLEOTIDE SEQUENCE [LARGE SCALE GENOMIC DNA]</scope>
    <source>
        <strain evidence="2 3">VB512170</strain>
    </source>
</reference>
<dbReference type="EMBL" id="JTCM02000011">
    <property type="protein sequence ID" value="NEU72496.1"/>
    <property type="molecule type" value="Genomic_DNA"/>
</dbReference>
<feature type="compositionally biased region" description="Basic and acidic residues" evidence="1">
    <location>
        <begin position="1"/>
        <end position="12"/>
    </location>
</feature>
<keyword evidence="3" id="KW-1185">Reference proteome</keyword>
<name>A0A846H509_9CYAN</name>
<evidence type="ECO:0000256" key="1">
    <source>
        <dbReference type="SAM" id="MobiDB-lite"/>
    </source>
</evidence>
<evidence type="ECO:0000313" key="3">
    <source>
        <dbReference type="Proteomes" id="UP000031549"/>
    </source>
</evidence>
<sequence>MEDKEDKGDSLETRGLLGDKGTPWRIILLSPHPPISPSPHSPTPP</sequence>
<proteinExistence type="predicted"/>
<dbReference type="RefSeq" id="WP_163518706.1">
    <property type="nucleotide sequence ID" value="NZ_JTCM02000011.1"/>
</dbReference>
<accession>A0A846H509</accession>
<feature type="region of interest" description="Disordered" evidence="1">
    <location>
        <begin position="1"/>
        <end position="45"/>
    </location>
</feature>